<sequence length="94" mass="10725">MRDEVGPARMRIGQCTNRRRTQLAAQANVLPAICCCAKRSLPLWGPLLQISHRGVSLSPGGKAQQDVALRRLPRLSPRESRVRRQAWMDRRRKL</sequence>
<comment type="caution">
    <text evidence="1">The sequence shown here is derived from an EMBL/GenBank/DDBJ whole genome shotgun (WGS) entry which is preliminary data.</text>
</comment>
<reference evidence="1" key="1">
    <citation type="journal article" date="2021" name="bioRxiv">
        <title>Whole Genome Assembly and Annotation of Northern Wild Rice, Zizania palustris L., Supports a Whole Genome Duplication in the Zizania Genus.</title>
        <authorList>
            <person name="Haas M."/>
            <person name="Kono T."/>
            <person name="Macchietto M."/>
            <person name="Millas R."/>
            <person name="McGilp L."/>
            <person name="Shao M."/>
            <person name="Duquette J."/>
            <person name="Hirsch C.N."/>
            <person name="Kimball J."/>
        </authorList>
    </citation>
    <scope>NUCLEOTIDE SEQUENCE</scope>
    <source>
        <tissue evidence="1">Fresh leaf tissue</tissue>
    </source>
</reference>
<keyword evidence="2" id="KW-1185">Reference proteome</keyword>
<evidence type="ECO:0000313" key="2">
    <source>
        <dbReference type="Proteomes" id="UP000729402"/>
    </source>
</evidence>
<dbReference type="EMBL" id="JAAALK010000286">
    <property type="protein sequence ID" value="KAG8061187.1"/>
    <property type="molecule type" value="Genomic_DNA"/>
</dbReference>
<evidence type="ECO:0000313" key="1">
    <source>
        <dbReference type="EMBL" id="KAG8061187.1"/>
    </source>
</evidence>
<dbReference type="AlphaFoldDB" id="A0A8J5V5N3"/>
<name>A0A8J5V5N3_ZIZPA</name>
<accession>A0A8J5V5N3</accession>
<reference evidence="1" key="2">
    <citation type="submission" date="2021-02" db="EMBL/GenBank/DDBJ databases">
        <authorList>
            <person name="Kimball J.A."/>
            <person name="Haas M.W."/>
            <person name="Macchietto M."/>
            <person name="Kono T."/>
            <person name="Duquette J."/>
            <person name="Shao M."/>
        </authorList>
    </citation>
    <scope>NUCLEOTIDE SEQUENCE</scope>
    <source>
        <tissue evidence="1">Fresh leaf tissue</tissue>
    </source>
</reference>
<dbReference type="Proteomes" id="UP000729402">
    <property type="component" value="Unassembled WGS sequence"/>
</dbReference>
<gene>
    <name evidence="1" type="ORF">GUJ93_ZPchr0003g18005</name>
</gene>
<organism evidence="1 2">
    <name type="scientific">Zizania palustris</name>
    <name type="common">Northern wild rice</name>
    <dbReference type="NCBI Taxonomy" id="103762"/>
    <lineage>
        <taxon>Eukaryota</taxon>
        <taxon>Viridiplantae</taxon>
        <taxon>Streptophyta</taxon>
        <taxon>Embryophyta</taxon>
        <taxon>Tracheophyta</taxon>
        <taxon>Spermatophyta</taxon>
        <taxon>Magnoliopsida</taxon>
        <taxon>Liliopsida</taxon>
        <taxon>Poales</taxon>
        <taxon>Poaceae</taxon>
        <taxon>BOP clade</taxon>
        <taxon>Oryzoideae</taxon>
        <taxon>Oryzeae</taxon>
        <taxon>Zizaniinae</taxon>
        <taxon>Zizania</taxon>
    </lineage>
</organism>
<protein>
    <submittedName>
        <fullName evidence="1">Uncharacterized protein</fullName>
    </submittedName>
</protein>
<proteinExistence type="predicted"/>